<accession>A0A1J9SMA0</accession>
<name>A0A1J9SMA0_9PEZI</name>
<dbReference type="InterPro" id="IPR029058">
    <property type="entry name" value="AB_hydrolase_fold"/>
</dbReference>
<reference evidence="4 5" key="1">
    <citation type="submission" date="2016-10" db="EMBL/GenBank/DDBJ databases">
        <title>Proteomics and genomics reveal pathogen-plant mechanisms compatible with a hemibiotrophic lifestyle of Diplodia corticola.</title>
        <authorList>
            <person name="Fernandes I."/>
            <person name="De Jonge R."/>
            <person name="Van De Peer Y."/>
            <person name="Devreese B."/>
            <person name="Alves A."/>
            <person name="Esteves A.C."/>
        </authorList>
    </citation>
    <scope>NUCLEOTIDE SEQUENCE [LARGE SCALE GENOMIC DNA]</scope>
    <source>
        <strain evidence="4 5">CBS 112549</strain>
    </source>
</reference>
<dbReference type="OrthoDB" id="2152029at2759"/>
<dbReference type="Gene3D" id="3.40.50.1820">
    <property type="entry name" value="alpha/beta hydrolase"/>
    <property type="match status" value="1"/>
</dbReference>
<gene>
    <name evidence="4" type="ORF">BKCO1_1000522</name>
</gene>
<dbReference type="GO" id="GO:0016787">
    <property type="term" value="F:hydrolase activity"/>
    <property type="evidence" value="ECO:0007669"/>
    <property type="project" value="UniProtKB-KW"/>
</dbReference>
<feature type="transmembrane region" description="Helical" evidence="2">
    <location>
        <begin position="20"/>
        <end position="41"/>
    </location>
</feature>
<keyword evidence="1 4" id="KW-0378">Hydrolase</keyword>
<keyword evidence="2" id="KW-1133">Transmembrane helix</keyword>
<dbReference type="InterPro" id="IPR013094">
    <property type="entry name" value="AB_hydrolase_3"/>
</dbReference>
<protein>
    <submittedName>
        <fullName evidence="4">Alpha beta hydrolase fold protein</fullName>
    </submittedName>
</protein>
<keyword evidence="2" id="KW-0812">Transmembrane</keyword>
<keyword evidence="2" id="KW-0472">Membrane</keyword>
<evidence type="ECO:0000313" key="5">
    <source>
        <dbReference type="Proteomes" id="UP000183809"/>
    </source>
</evidence>
<dbReference type="PANTHER" id="PTHR48081:SF31">
    <property type="entry name" value="STERYL ACETYL HYDROLASE MUG81-RELATED"/>
    <property type="match status" value="1"/>
</dbReference>
<dbReference type="PANTHER" id="PTHR48081">
    <property type="entry name" value="AB HYDROLASE SUPERFAMILY PROTEIN C4A8.06C"/>
    <property type="match status" value="1"/>
</dbReference>
<dbReference type="Proteomes" id="UP000183809">
    <property type="component" value="Unassembled WGS sequence"/>
</dbReference>
<evidence type="ECO:0000259" key="3">
    <source>
        <dbReference type="Pfam" id="PF07859"/>
    </source>
</evidence>
<dbReference type="GeneID" id="31010188"/>
<comment type="caution">
    <text evidence="4">The sequence shown here is derived from an EMBL/GenBank/DDBJ whole genome shotgun (WGS) entry which is preliminary data.</text>
</comment>
<sequence length="375" mass="41198">MPPRPADQVRLSLLEKVKLVLFYAVVITKTCGTALAAPFTASEKRSRVFKRHVAYAFVRHCFTNSNSRIEQAITTDTDELYYEWARKTKVAPAREVLPDGTEAFWIGSKDAKTVLLYFHGGGYNLPALPAHINFCARLVDDVSPSTQGDFSVLLLHYDYHPFGHYPRQLGQAAALFKHAVDTLAIPNVLIGGDSAGGNMAVGLLSHLLHPHPDADVVARVAAHDMPNRIRGALLVSPWADPFGGDDVYPSLRRNEPKDLLAGKFLRRWADAWAGGKPEDAYNRPTAAPAGWWKGVDRVLERFLVVIGADDVLLDGALGFARGFAGEWRDAKDAQIAVVEDEGHISGIVDADMGFSADEVRMYVQIRDWLKSVVAG</sequence>
<evidence type="ECO:0000256" key="1">
    <source>
        <dbReference type="ARBA" id="ARBA00022801"/>
    </source>
</evidence>
<dbReference type="EMBL" id="MNUE01000001">
    <property type="protein sequence ID" value="OJD40741.1"/>
    <property type="molecule type" value="Genomic_DNA"/>
</dbReference>
<dbReference type="Pfam" id="PF07859">
    <property type="entry name" value="Abhydrolase_3"/>
    <property type="match status" value="1"/>
</dbReference>
<evidence type="ECO:0000256" key="2">
    <source>
        <dbReference type="SAM" id="Phobius"/>
    </source>
</evidence>
<dbReference type="RefSeq" id="XP_020135584.1">
    <property type="nucleotide sequence ID" value="XM_020269929.1"/>
</dbReference>
<dbReference type="AlphaFoldDB" id="A0A1J9SMA0"/>
<dbReference type="STRING" id="236234.A0A1J9SMA0"/>
<feature type="domain" description="Alpha/beta hydrolase fold-3" evidence="3">
    <location>
        <begin position="115"/>
        <end position="343"/>
    </location>
</feature>
<dbReference type="SUPFAM" id="SSF53474">
    <property type="entry name" value="alpha/beta-Hydrolases"/>
    <property type="match status" value="1"/>
</dbReference>
<dbReference type="InterPro" id="IPR050300">
    <property type="entry name" value="GDXG_lipolytic_enzyme"/>
</dbReference>
<keyword evidence="5" id="KW-1185">Reference proteome</keyword>
<organism evidence="4 5">
    <name type="scientific">Diplodia corticola</name>
    <dbReference type="NCBI Taxonomy" id="236234"/>
    <lineage>
        <taxon>Eukaryota</taxon>
        <taxon>Fungi</taxon>
        <taxon>Dikarya</taxon>
        <taxon>Ascomycota</taxon>
        <taxon>Pezizomycotina</taxon>
        <taxon>Dothideomycetes</taxon>
        <taxon>Dothideomycetes incertae sedis</taxon>
        <taxon>Botryosphaeriales</taxon>
        <taxon>Botryosphaeriaceae</taxon>
        <taxon>Diplodia</taxon>
    </lineage>
</organism>
<evidence type="ECO:0000313" key="4">
    <source>
        <dbReference type="EMBL" id="OJD40741.1"/>
    </source>
</evidence>
<proteinExistence type="predicted"/>